<keyword evidence="2" id="KW-0808">Transferase</keyword>
<feature type="domain" description="N-acetyltransferase" evidence="1">
    <location>
        <begin position="46"/>
        <end position="180"/>
    </location>
</feature>
<sequence length="180" mass="20023">MRVQQTLGAGKAIALAGCRFFIYRIIDTGKIQLASYEGESWRNWMITYRIGNDLDLDAVIALYEDSTLGARRPIDDRERMAATIANANLVVTAWDGDLLVGMARSLSDFSYVTYLSDLAVRLEYQRSGIGKELIRRTQAAGGERTKVLLIAAPAAEDYYPHIGFIPQPRAWALPPGKTPR</sequence>
<evidence type="ECO:0000259" key="1">
    <source>
        <dbReference type="PROSITE" id="PS51186"/>
    </source>
</evidence>
<accession>I4EDX6</accession>
<reference evidence="2 3" key="1">
    <citation type="journal article" date="2012" name="ISME J.">
        <title>Nitrification expanded: discovery, physiology and genomics of a nitrite-oxidizing bacterium from the phylum Chloroflexi.</title>
        <authorList>
            <person name="Sorokin D.Y."/>
            <person name="Lucker S."/>
            <person name="Vejmelkova D."/>
            <person name="Kostrikina N.A."/>
            <person name="Kleerebezem R."/>
            <person name="Rijpstra W.I."/>
            <person name="Damste J.S."/>
            <person name="Le Paslier D."/>
            <person name="Muyzer G."/>
            <person name="Wagner M."/>
            <person name="van Loosdrecht M.C."/>
            <person name="Daims H."/>
        </authorList>
    </citation>
    <scope>NUCLEOTIDE SEQUENCE [LARGE SCALE GENOMIC DNA]</scope>
    <source>
        <strain evidence="3">none</strain>
    </source>
</reference>
<dbReference type="InterPro" id="IPR016181">
    <property type="entry name" value="Acyl_CoA_acyltransferase"/>
</dbReference>
<keyword evidence="3" id="KW-1185">Reference proteome</keyword>
<dbReference type="EMBL" id="CAGS01000074">
    <property type="protein sequence ID" value="CCF82888.1"/>
    <property type="molecule type" value="Genomic_DNA"/>
</dbReference>
<organism evidence="2 3">
    <name type="scientific">Nitrolancea hollandica Lb</name>
    <dbReference type="NCBI Taxonomy" id="1129897"/>
    <lineage>
        <taxon>Bacteria</taxon>
        <taxon>Pseudomonadati</taxon>
        <taxon>Thermomicrobiota</taxon>
        <taxon>Thermomicrobia</taxon>
        <taxon>Sphaerobacterales</taxon>
        <taxon>Sphaerobacterineae</taxon>
        <taxon>Sphaerobacteraceae</taxon>
        <taxon>Nitrolancea</taxon>
    </lineage>
</organism>
<dbReference type="PANTHER" id="PTHR43233:SF1">
    <property type="entry name" value="FAMILY N-ACETYLTRANSFERASE, PUTATIVE (AFU_ORTHOLOGUE AFUA_6G03350)-RELATED"/>
    <property type="match status" value="1"/>
</dbReference>
<comment type="caution">
    <text evidence="2">The sequence shown here is derived from an EMBL/GenBank/DDBJ whole genome shotgun (WGS) entry which is preliminary data.</text>
</comment>
<dbReference type="PROSITE" id="PS51186">
    <property type="entry name" value="GNAT"/>
    <property type="match status" value="1"/>
</dbReference>
<proteinExistence type="predicted"/>
<gene>
    <name evidence="2" type="ORF">NITHO_1650007</name>
</gene>
<dbReference type="AlphaFoldDB" id="I4EDX6"/>
<evidence type="ECO:0000313" key="2">
    <source>
        <dbReference type="EMBL" id="CCF82888.1"/>
    </source>
</evidence>
<dbReference type="SUPFAM" id="SSF55729">
    <property type="entry name" value="Acyl-CoA N-acyltransferases (Nat)"/>
    <property type="match status" value="1"/>
</dbReference>
<dbReference type="InterPro" id="IPR000182">
    <property type="entry name" value="GNAT_dom"/>
</dbReference>
<protein>
    <submittedName>
        <fullName evidence="2">GCN5-related N-acetyltransferase (Modular protein)</fullName>
    </submittedName>
</protein>
<dbReference type="GO" id="GO:0016747">
    <property type="term" value="F:acyltransferase activity, transferring groups other than amino-acyl groups"/>
    <property type="evidence" value="ECO:0007669"/>
    <property type="project" value="InterPro"/>
</dbReference>
<dbReference type="Proteomes" id="UP000004221">
    <property type="component" value="Unassembled WGS sequence"/>
</dbReference>
<dbReference type="CDD" id="cd04301">
    <property type="entry name" value="NAT_SF"/>
    <property type="match status" value="1"/>
</dbReference>
<evidence type="ECO:0000313" key="3">
    <source>
        <dbReference type="Proteomes" id="UP000004221"/>
    </source>
</evidence>
<dbReference type="InterPro" id="IPR053144">
    <property type="entry name" value="Acetyltransferase_Butenolide"/>
</dbReference>
<dbReference type="Pfam" id="PF13673">
    <property type="entry name" value="Acetyltransf_10"/>
    <property type="match status" value="1"/>
</dbReference>
<dbReference type="PANTHER" id="PTHR43233">
    <property type="entry name" value="FAMILY N-ACETYLTRANSFERASE, PUTATIVE (AFU_ORTHOLOGUE AFUA_6G03350)-RELATED"/>
    <property type="match status" value="1"/>
</dbReference>
<dbReference type="Gene3D" id="3.40.630.30">
    <property type="match status" value="1"/>
</dbReference>
<name>I4EDX6_9BACT</name>